<sequence>MIGMIAVVAVSTRPPAADRAAEPQPLPGLSLLMIATAVAALTAATGLLSRRAGTPARHGARCGDSPSPRTGADTPRRPS</sequence>
<organism evidence="3 4">
    <name type="scientific">Streptomyces yaizuensis</name>
    <dbReference type="NCBI Taxonomy" id="2989713"/>
    <lineage>
        <taxon>Bacteria</taxon>
        <taxon>Bacillati</taxon>
        <taxon>Actinomycetota</taxon>
        <taxon>Actinomycetes</taxon>
        <taxon>Kitasatosporales</taxon>
        <taxon>Streptomycetaceae</taxon>
        <taxon>Streptomyces</taxon>
    </lineage>
</organism>
<reference evidence="3 4" key="1">
    <citation type="submission" date="2022-10" db="EMBL/GenBank/DDBJ databases">
        <title>Draft genome sequence of Streptomyces sp. YSPA8.</title>
        <authorList>
            <person name="Moriuchi R."/>
            <person name="Dohra H."/>
            <person name="Yamamura H."/>
            <person name="Kodani S."/>
        </authorList>
    </citation>
    <scope>NUCLEOTIDE SEQUENCE [LARGE SCALE GENOMIC DNA]</scope>
    <source>
        <strain evidence="3 4">YSPA8</strain>
    </source>
</reference>
<gene>
    <name evidence="3" type="ORF">SYYSPA8_31555</name>
</gene>
<evidence type="ECO:0000313" key="3">
    <source>
        <dbReference type="EMBL" id="GLF98930.1"/>
    </source>
</evidence>
<keyword evidence="4" id="KW-1185">Reference proteome</keyword>
<feature type="transmembrane region" description="Helical" evidence="2">
    <location>
        <begin position="29"/>
        <end position="48"/>
    </location>
</feature>
<name>A0ABQ5P8W8_9ACTN</name>
<dbReference type="EMBL" id="BSBI01000017">
    <property type="protein sequence ID" value="GLF98930.1"/>
    <property type="molecule type" value="Genomic_DNA"/>
</dbReference>
<keyword evidence="2" id="KW-1133">Transmembrane helix</keyword>
<comment type="caution">
    <text evidence="3">The sequence shown here is derived from an EMBL/GenBank/DDBJ whole genome shotgun (WGS) entry which is preliminary data.</text>
</comment>
<proteinExistence type="predicted"/>
<feature type="region of interest" description="Disordered" evidence="1">
    <location>
        <begin position="49"/>
        <end position="79"/>
    </location>
</feature>
<protein>
    <submittedName>
        <fullName evidence="3">Uncharacterized protein</fullName>
    </submittedName>
</protein>
<evidence type="ECO:0000256" key="2">
    <source>
        <dbReference type="SAM" id="Phobius"/>
    </source>
</evidence>
<accession>A0ABQ5P8W8</accession>
<evidence type="ECO:0000256" key="1">
    <source>
        <dbReference type="SAM" id="MobiDB-lite"/>
    </source>
</evidence>
<evidence type="ECO:0000313" key="4">
    <source>
        <dbReference type="Proteomes" id="UP001291653"/>
    </source>
</evidence>
<keyword evidence="2" id="KW-0812">Transmembrane</keyword>
<keyword evidence="2" id="KW-0472">Membrane</keyword>
<dbReference type="Proteomes" id="UP001291653">
    <property type="component" value="Unassembled WGS sequence"/>
</dbReference>
<dbReference type="RefSeq" id="WP_323450897.1">
    <property type="nucleotide sequence ID" value="NZ_BSBI01000017.1"/>
</dbReference>